<keyword evidence="2" id="KW-1185">Reference proteome</keyword>
<comment type="caution">
    <text evidence="1">The sequence shown here is derived from an EMBL/GenBank/DDBJ whole genome shotgun (WGS) entry which is preliminary data.</text>
</comment>
<organism evidence="1 2">
    <name type="scientific">Pseudoloma neurophilia</name>
    <dbReference type="NCBI Taxonomy" id="146866"/>
    <lineage>
        <taxon>Eukaryota</taxon>
        <taxon>Fungi</taxon>
        <taxon>Fungi incertae sedis</taxon>
        <taxon>Microsporidia</taxon>
        <taxon>Pseudoloma</taxon>
    </lineage>
</organism>
<reference evidence="1 2" key="1">
    <citation type="submission" date="2015-07" db="EMBL/GenBank/DDBJ databases">
        <title>The genome of Pseudoloma neurophilia, a relevant intracellular parasite of the zebrafish.</title>
        <authorList>
            <person name="Ndikumana S."/>
            <person name="Pelin A."/>
            <person name="Sanders J."/>
            <person name="Corradi N."/>
        </authorList>
    </citation>
    <scope>NUCLEOTIDE SEQUENCE [LARGE SCALE GENOMIC DNA]</scope>
    <source>
        <strain evidence="1 2">MK1</strain>
    </source>
</reference>
<evidence type="ECO:0000313" key="1">
    <source>
        <dbReference type="EMBL" id="KRH93416.1"/>
    </source>
</evidence>
<evidence type="ECO:0000313" key="2">
    <source>
        <dbReference type="Proteomes" id="UP000051530"/>
    </source>
</evidence>
<dbReference type="VEuPathDB" id="MicrosporidiaDB:M153_8960002041"/>
<gene>
    <name evidence="1" type="ORF">M153_8960002041</name>
</gene>
<protein>
    <submittedName>
        <fullName evidence="1">Uncharacterized protein</fullName>
    </submittedName>
</protein>
<proteinExistence type="predicted"/>
<sequence>MLTTDLKKNNESELIGLRAKYDFELKNNAFLFAKSKNAEQQQIHLKNELQLIKKVILKLENILNDQKLNVLKIEQDVLQNTFDALNSEISQITVENHKFQS</sequence>
<dbReference type="AlphaFoldDB" id="A0A0R0LW43"/>
<accession>A0A0R0LW43</accession>
<dbReference type="EMBL" id="LGUB01000344">
    <property type="protein sequence ID" value="KRH93416.1"/>
    <property type="molecule type" value="Genomic_DNA"/>
</dbReference>
<name>A0A0R0LW43_9MICR</name>
<dbReference type="Proteomes" id="UP000051530">
    <property type="component" value="Unassembled WGS sequence"/>
</dbReference>